<dbReference type="AlphaFoldDB" id="A0A173LN72"/>
<accession>A0A173LN72</accession>
<gene>
    <name evidence="1" type="ORF">BJL86_2957</name>
</gene>
<dbReference type="KEGG" id="dtm:BJL86_2957"/>
<dbReference type="Proteomes" id="UP000186104">
    <property type="component" value="Chromosome"/>
</dbReference>
<dbReference type="RefSeq" id="WP_156515425.1">
    <property type="nucleotide sequence ID" value="NZ_CP015961.1"/>
</dbReference>
<dbReference type="EMBL" id="CP015961">
    <property type="protein sequence ID" value="ANI93716.1"/>
    <property type="molecule type" value="Genomic_DNA"/>
</dbReference>
<name>A0A173LN72_9ACTN</name>
<keyword evidence="2" id="KW-1185">Reference proteome</keyword>
<sequence length="190" mass="20882">MGSPSSYGTDRPHVVITGKDAAHVAGLARAIESTGTRTTVAEKRSDLHGESVTALLVVLEPVEDDNWRDWLHNETDIWDVFDDVVPHLSNPSTGLIVGYTATDDPETRSDYRLAWEDLASAFESAAISDGGVDFTMNAIEVPVRSDREVLEARLAEFFSKRRSTYANHVVVPFENLHNSSIIAELTNSVI</sequence>
<evidence type="ECO:0000313" key="2">
    <source>
        <dbReference type="Proteomes" id="UP000186104"/>
    </source>
</evidence>
<organism evidence="1 2">
    <name type="scientific">Dietzia timorensis</name>
    <dbReference type="NCBI Taxonomy" id="499555"/>
    <lineage>
        <taxon>Bacteria</taxon>
        <taxon>Bacillati</taxon>
        <taxon>Actinomycetota</taxon>
        <taxon>Actinomycetes</taxon>
        <taxon>Mycobacteriales</taxon>
        <taxon>Dietziaceae</taxon>
        <taxon>Dietzia</taxon>
    </lineage>
</organism>
<evidence type="ECO:0000313" key="1">
    <source>
        <dbReference type="EMBL" id="ANI93716.1"/>
    </source>
</evidence>
<protein>
    <submittedName>
        <fullName evidence="1">Uncharacterized protein</fullName>
    </submittedName>
</protein>
<proteinExistence type="predicted"/>
<reference evidence="1 2" key="1">
    <citation type="submission" date="2016-06" db="EMBL/GenBank/DDBJ databases">
        <title>Complete genome sequence of a saline-alkali tolerant type strain Dietzia timorensis ID05-A0528T.</title>
        <authorList>
            <person name="Wu X."/>
        </authorList>
    </citation>
    <scope>NUCLEOTIDE SEQUENCE [LARGE SCALE GENOMIC DNA]</scope>
    <source>
        <strain evidence="1 2">ID05-A0528</strain>
    </source>
</reference>